<evidence type="ECO:0000256" key="5">
    <source>
        <dbReference type="ARBA" id="ARBA00022827"/>
    </source>
</evidence>
<dbReference type="PRINTS" id="PR00420">
    <property type="entry name" value="RNGMNOXGNASE"/>
</dbReference>
<feature type="transmembrane region" description="Helical" evidence="8">
    <location>
        <begin position="6"/>
        <end position="25"/>
    </location>
</feature>
<dbReference type="EC" id="1.14.13.-" evidence="10"/>
<keyword evidence="11" id="KW-1185">Reference proteome</keyword>
<dbReference type="SUPFAM" id="SSF51905">
    <property type="entry name" value="FAD/NAD(P)-binding domain"/>
    <property type="match status" value="1"/>
</dbReference>
<dbReference type="PANTHER" id="PTHR43876:SF8">
    <property type="entry name" value="2-OCTAPRENYL-6-METHOXYPHENOL HYDROXYLASE"/>
    <property type="match status" value="1"/>
</dbReference>
<dbReference type="InterPro" id="IPR051205">
    <property type="entry name" value="UbiH/COQ6_monooxygenase"/>
</dbReference>
<evidence type="ECO:0000256" key="1">
    <source>
        <dbReference type="ARBA" id="ARBA00001974"/>
    </source>
</evidence>
<comment type="similarity">
    <text evidence="3">Belongs to the UbiH/COQ6 family.</text>
</comment>
<evidence type="ECO:0000256" key="8">
    <source>
        <dbReference type="SAM" id="Phobius"/>
    </source>
</evidence>
<dbReference type="Proteomes" id="UP001595692">
    <property type="component" value="Unassembled WGS sequence"/>
</dbReference>
<comment type="cofactor">
    <cofactor evidence="1">
        <name>FAD</name>
        <dbReference type="ChEBI" id="CHEBI:57692"/>
    </cofactor>
</comment>
<evidence type="ECO:0000256" key="4">
    <source>
        <dbReference type="ARBA" id="ARBA00022630"/>
    </source>
</evidence>
<keyword evidence="6 10" id="KW-0560">Oxidoreductase</keyword>
<dbReference type="Pfam" id="PF01494">
    <property type="entry name" value="FAD_binding_3"/>
    <property type="match status" value="1"/>
</dbReference>
<evidence type="ECO:0000259" key="9">
    <source>
        <dbReference type="Pfam" id="PF01494"/>
    </source>
</evidence>
<protein>
    <submittedName>
        <fullName evidence="10">2-octaprenyl-6-methoxyphenyl hydroxylase</fullName>
        <ecNumber evidence="10">1.14.13.-</ecNumber>
    </submittedName>
</protein>
<keyword evidence="8" id="KW-1133">Transmembrane helix</keyword>
<comment type="caution">
    <text evidence="10">The sequence shown here is derived from an EMBL/GenBank/DDBJ whole genome shotgun (WGS) entry which is preliminary data.</text>
</comment>
<reference evidence="11" key="1">
    <citation type="journal article" date="2019" name="Int. J. Syst. Evol. Microbiol.">
        <title>The Global Catalogue of Microorganisms (GCM) 10K type strain sequencing project: providing services to taxonomists for standard genome sequencing and annotation.</title>
        <authorList>
            <consortium name="The Broad Institute Genomics Platform"/>
            <consortium name="The Broad Institute Genome Sequencing Center for Infectious Disease"/>
            <person name="Wu L."/>
            <person name="Ma J."/>
        </authorList>
    </citation>
    <scope>NUCLEOTIDE SEQUENCE [LARGE SCALE GENOMIC DNA]</scope>
    <source>
        <strain evidence="11">CCUG 54939</strain>
    </source>
</reference>
<dbReference type="Gene3D" id="3.50.50.60">
    <property type="entry name" value="FAD/NAD(P)-binding domain"/>
    <property type="match status" value="2"/>
</dbReference>
<dbReference type="InterPro" id="IPR036188">
    <property type="entry name" value="FAD/NAD-bd_sf"/>
</dbReference>
<dbReference type="InterPro" id="IPR010971">
    <property type="entry name" value="UbiH/COQ6"/>
</dbReference>
<comment type="pathway">
    <text evidence="2">Cofactor biosynthesis; ubiquinone biosynthesis.</text>
</comment>
<dbReference type="EMBL" id="JBHSAF010000001">
    <property type="protein sequence ID" value="MFC3912304.1"/>
    <property type="molecule type" value="Genomic_DNA"/>
</dbReference>
<name>A0ABV8CK92_9GAMM</name>
<gene>
    <name evidence="10" type="primary">ubiH</name>
    <name evidence="10" type="synonym">visB</name>
    <name evidence="10" type="ORF">ACFOSS_02345</name>
</gene>
<evidence type="ECO:0000256" key="3">
    <source>
        <dbReference type="ARBA" id="ARBA00005349"/>
    </source>
</evidence>
<evidence type="ECO:0000256" key="6">
    <source>
        <dbReference type="ARBA" id="ARBA00023002"/>
    </source>
</evidence>
<dbReference type="InterPro" id="IPR002938">
    <property type="entry name" value="FAD-bd"/>
</dbReference>
<dbReference type="RefSeq" id="WP_377150409.1">
    <property type="nucleotide sequence ID" value="NZ_JBHSAF010000001.1"/>
</dbReference>
<keyword evidence="7" id="KW-0503">Monooxygenase</keyword>
<evidence type="ECO:0000256" key="2">
    <source>
        <dbReference type="ARBA" id="ARBA00004749"/>
    </source>
</evidence>
<evidence type="ECO:0000313" key="11">
    <source>
        <dbReference type="Proteomes" id="UP001595692"/>
    </source>
</evidence>
<evidence type="ECO:0000313" key="10">
    <source>
        <dbReference type="EMBL" id="MFC3912304.1"/>
    </source>
</evidence>
<keyword evidence="5" id="KW-0274">FAD</keyword>
<dbReference type="GO" id="GO:0016491">
    <property type="term" value="F:oxidoreductase activity"/>
    <property type="evidence" value="ECO:0007669"/>
    <property type="project" value="UniProtKB-KW"/>
</dbReference>
<proteinExistence type="inferred from homology"/>
<dbReference type="NCBIfam" id="TIGR01988">
    <property type="entry name" value="Ubi-OHases"/>
    <property type="match status" value="1"/>
</dbReference>
<sequence length="398" mass="43337">MMQYDFVIVGGGMTGATMALALACMGRRSGRAARILLLDQRRLGAGAHQGFDSRAIALSYGSELALQQLGLERAFLARCGTISSIHVSDRGHYGRVVMRADEYQLPHLGRVVELSDVGHGLLQALQQEAQIEYWAPVSVTALTHSDAGMTLQLADGRQLWSAQVLLADGGESHWRAALGLRWQEVHFAQQALVTTVQSQSALPGRAWERFTDEGPLALLPLGDGRFSVVWTLAPKRVEAMMALTDAALLQHLQHRFGYRAGRFCRIGQRTVYPLVMRQALEVAQPGCVLLGNAAHQLHPVAGQGFNLALRDVMTFYRLQSACWQAGAAAGGAGLAEAYQQQRHADVTRTLGLTQSLATLFASNADPLVYGRNLGLWAMNRCADLKWVLARQALGMLES</sequence>
<feature type="domain" description="FAD-binding" evidence="9">
    <location>
        <begin position="5"/>
        <end position="348"/>
    </location>
</feature>
<keyword evidence="8" id="KW-0812">Transmembrane</keyword>
<dbReference type="NCBIfam" id="NF004356">
    <property type="entry name" value="PRK05732.1"/>
    <property type="match status" value="1"/>
</dbReference>
<accession>A0ABV8CK92</accession>
<keyword evidence="4" id="KW-0285">Flavoprotein</keyword>
<dbReference type="PANTHER" id="PTHR43876">
    <property type="entry name" value="UBIQUINONE BIOSYNTHESIS MONOOXYGENASE COQ6, MITOCHONDRIAL"/>
    <property type="match status" value="1"/>
</dbReference>
<keyword evidence="8" id="KW-0472">Membrane</keyword>
<evidence type="ECO:0000256" key="7">
    <source>
        <dbReference type="ARBA" id="ARBA00023033"/>
    </source>
</evidence>
<organism evidence="10 11">
    <name type="scientific">Pseudaeromonas sharmana</name>
    <dbReference type="NCBI Taxonomy" id="328412"/>
    <lineage>
        <taxon>Bacteria</taxon>
        <taxon>Pseudomonadati</taxon>
        <taxon>Pseudomonadota</taxon>
        <taxon>Gammaproteobacteria</taxon>
        <taxon>Aeromonadales</taxon>
        <taxon>Aeromonadaceae</taxon>
        <taxon>Pseudaeromonas</taxon>
    </lineage>
</organism>